<dbReference type="PANTHER" id="PTHR45527:SF1">
    <property type="entry name" value="FATTY ACID SYNTHASE"/>
    <property type="match status" value="1"/>
</dbReference>
<dbReference type="Pfam" id="PF00550">
    <property type="entry name" value="PP-binding"/>
    <property type="match status" value="1"/>
</dbReference>
<protein>
    <submittedName>
        <fullName evidence="12">Amino acid adenylation domain-containing protein</fullName>
    </submittedName>
</protein>
<dbReference type="Pfam" id="PF07690">
    <property type="entry name" value="MFS_1"/>
    <property type="match status" value="1"/>
</dbReference>
<dbReference type="InterPro" id="IPR020806">
    <property type="entry name" value="PKS_PP-bd"/>
</dbReference>
<name>A0A841BLN1_9ACTN</name>
<dbReference type="PROSITE" id="PS50850">
    <property type="entry name" value="MFS"/>
    <property type="match status" value="1"/>
</dbReference>
<keyword evidence="4" id="KW-0597">Phosphoprotein</keyword>
<dbReference type="InterPro" id="IPR000873">
    <property type="entry name" value="AMP-dep_synth/lig_dom"/>
</dbReference>
<feature type="transmembrane region" description="Helical" evidence="9">
    <location>
        <begin position="1711"/>
        <end position="1729"/>
    </location>
</feature>
<dbReference type="CDD" id="cd05930">
    <property type="entry name" value="A_NRPS"/>
    <property type="match status" value="1"/>
</dbReference>
<dbReference type="InterPro" id="IPR001242">
    <property type="entry name" value="Condensation_dom"/>
</dbReference>
<dbReference type="InterPro" id="IPR036259">
    <property type="entry name" value="MFS_trans_sf"/>
</dbReference>
<evidence type="ECO:0000256" key="2">
    <source>
        <dbReference type="ARBA" id="ARBA00004651"/>
    </source>
</evidence>
<evidence type="ECO:0000256" key="7">
    <source>
        <dbReference type="ARBA" id="ARBA00023136"/>
    </source>
</evidence>
<dbReference type="InterPro" id="IPR011701">
    <property type="entry name" value="MFS"/>
</dbReference>
<feature type="region of interest" description="Disordered" evidence="8">
    <location>
        <begin position="1331"/>
        <end position="1350"/>
    </location>
</feature>
<dbReference type="EMBL" id="JACHMN010000002">
    <property type="protein sequence ID" value="MBB5867883.1"/>
    <property type="molecule type" value="Genomic_DNA"/>
</dbReference>
<dbReference type="Gene3D" id="3.30.300.30">
    <property type="match status" value="1"/>
</dbReference>
<feature type="transmembrane region" description="Helical" evidence="9">
    <location>
        <begin position="1575"/>
        <end position="1596"/>
    </location>
</feature>
<organism evidence="12 13">
    <name type="scientific">Allocatelliglobosispora scoriae</name>
    <dbReference type="NCBI Taxonomy" id="643052"/>
    <lineage>
        <taxon>Bacteria</taxon>
        <taxon>Bacillati</taxon>
        <taxon>Actinomycetota</taxon>
        <taxon>Actinomycetes</taxon>
        <taxon>Micromonosporales</taxon>
        <taxon>Micromonosporaceae</taxon>
        <taxon>Allocatelliglobosispora</taxon>
    </lineage>
</organism>
<feature type="transmembrane region" description="Helical" evidence="9">
    <location>
        <begin position="1516"/>
        <end position="1544"/>
    </location>
</feature>
<dbReference type="InterPro" id="IPR009081">
    <property type="entry name" value="PP-bd_ACP"/>
</dbReference>
<dbReference type="Pfam" id="PF00501">
    <property type="entry name" value="AMP-binding"/>
    <property type="match status" value="1"/>
</dbReference>
<dbReference type="SUPFAM" id="SSF52777">
    <property type="entry name" value="CoA-dependent acyltransferases"/>
    <property type="match status" value="2"/>
</dbReference>
<dbReference type="RefSeq" id="WP_184833377.1">
    <property type="nucleotide sequence ID" value="NZ_JACHMN010000002.1"/>
</dbReference>
<dbReference type="GO" id="GO:0031177">
    <property type="term" value="F:phosphopantetheine binding"/>
    <property type="evidence" value="ECO:0007669"/>
    <property type="project" value="InterPro"/>
</dbReference>
<dbReference type="InterPro" id="IPR023213">
    <property type="entry name" value="CAT-like_dom_sf"/>
</dbReference>
<dbReference type="Gene3D" id="3.30.559.10">
    <property type="entry name" value="Chloramphenicol acetyltransferase-like domain"/>
    <property type="match status" value="1"/>
</dbReference>
<keyword evidence="3" id="KW-0596">Phosphopantetheine</keyword>
<keyword evidence="6 9" id="KW-1133">Transmembrane helix</keyword>
<dbReference type="PROSITE" id="PS00455">
    <property type="entry name" value="AMP_BINDING"/>
    <property type="match status" value="1"/>
</dbReference>
<dbReference type="Gene3D" id="3.40.50.12780">
    <property type="entry name" value="N-terminal domain of ligase-like"/>
    <property type="match status" value="1"/>
</dbReference>
<dbReference type="InterPro" id="IPR010071">
    <property type="entry name" value="AA_adenyl_dom"/>
</dbReference>
<reference evidence="12 13" key="1">
    <citation type="submission" date="2020-08" db="EMBL/GenBank/DDBJ databases">
        <title>Sequencing the genomes of 1000 actinobacteria strains.</title>
        <authorList>
            <person name="Klenk H.-P."/>
        </authorList>
    </citation>
    <scope>NUCLEOTIDE SEQUENCE [LARGE SCALE GENOMIC DNA]</scope>
    <source>
        <strain evidence="12 13">DSM 45362</strain>
    </source>
</reference>
<evidence type="ECO:0000256" key="6">
    <source>
        <dbReference type="ARBA" id="ARBA00022989"/>
    </source>
</evidence>
<feature type="transmembrane region" description="Helical" evidence="9">
    <location>
        <begin position="1637"/>
        <end position="1656"/>
    </location>
</feature>
<dbReference type="InterPro" id="IPR029058">
    <property type="entry name" value="AB_hydrolase_fold"/>
</dbReference>
<comment type="caution">
    <text evidence="12">The sequence shown here is derived from an EMBL/GenBank/DDBJ whole genome shotgun (WGS) entry which is preliminary data.</text>
</comment>
<dbReference type="InterPro" id="IPR020846">
    <property type="entry name" value="MFS_dom"/>
</dbReference>
<evidence type="ECO:0000313" key="12">
    <source>
        <dbReference type="EMBL" id="MBB5867883.1"/>
    </source>
</evidence>
<keyword evidence="13" id="KW-1185">Reference proteome</keyword>
<dbReference type="GO" id="GO:0009239">
    <property type="term" value="P:enterobactin biosynthetic process"/>
    <property type="evidence" value="ECO:0007669"/>
    <property type="project" value="TreeGrafter"/>
</dbReference>
<proteinExistence type="predicted"/>
<evidence type="ECO:0000256" key="5">
    <source>
        <dbReference type="ARBA" id="ARBA00022692"/>
    </source>
</evidence>
<dbReference type="GO" id="GO:0005886">
    <property type="term" value="C:plasma membrane"/>
    <property type="evidence" value="ECO:0007669"/>
    <property type="project" value="UniProtKB-SubCell"/>
</dbReference>
<dbReference type="SUPFAM" id="SSF53474">
    <property type="entry name" value="alpha/beta-Hydrolases"/>
    <property type="match status" value="1"/>
</dbReference>
<feature type="domain" description="Major facilitator superfamily (MFS) profile" evidence="11">
    <location>
        <begin position="1354"/>
        <end position="1776"/>
    </location>
</feature>
<dbReference type="Gene3D" id="3.40.50.1820">
    <property type="entry name" value="alpha/beta hydrolase"/>
    <property type="match status" value="1"/>
</dbReference>
<dbReference type="GO" id="GO:0043041">
    <property type="term" value="P:amino acid activation for nonribosomal peptide biosynthetic process"/>
    <property type="evidence" value="ECO:0007669"/>
    <property type="project" value="TreeGrafter"/>
</dbReference>
<sequence>MTEPSVARRLAELTPQQRAQLTKLMRERVAKPRSAAAIPVIDRSSGRLPISNAARRLYFLQKLRPESAAYNNVEAIRLRGELDADALSAALVAVVARHEVLRTTVGTADGDGTPELVVAQLRPHIETLPSSSDALAGMLAAAANRPFDLDVELPLRVVLLRLGDDEHVLLFTIHHIASDAWSCRLLVREFFEAYAAAAAGAVPDATPPAVQYADFAAWQAAARGSDRHLSYWRERLAGLAPVLELPLEQARPALRSDHAAEIHLDLDRGLHQAARDASVTPFALLLTAFGHVLHRHCSTEDVAVAIPVSGRDRVDVEQLIGCFINTVVLRLDLSELPTRRQLVRRVWEQTLADLEHQELPFEQLVAELVTERDLAAGQLVQVMFNYYPATEPPSDVVGLRLDPVEVPHSRAKFDLACTVVDHGDRLRMTLNYATDLLGHDTVCRMGEHLVAVLAGLLADLDAPVATLPPVPPGDPLRPARVPAGIGADPVPVLRRFEQQARAHPDRVAVRGPGESVTYRDLDERAGRLAGHLAEQAPDGGVVGLLFERSADYVTAMIAAMKAGLTYVPLDPVMPVAHLAAVQRAAGAHLLLTHAAVTVAPVPGVRTLAIEDIEDRPSGNPPTRVLAVDDAMYVLFTSGSTGTPKGVVVEHRHFASYLDSIVGRMALPDGLHYALVSTFAADLGLTNVYGALATGGTLHLLPYEWAADPQRFADYFGRHRIDVMKLVPSHLQAVADAGLLAAVVPARHLVLAGEACPWDLVTAVRAAREGCAVWNQYGPTETTVSVLAYPVPQEVPAVRGATVPLGYPLDHVGVHVVDRHLRPVPRGAAGELLITGDSVARGYLGAGGADHARFIEDPFSAEPGARAYRSGDRVRERRDGSIEFLGRLDRQVKIRGYRVEPAHVESVLRRHPAIADAAVAVRTDNGRAALVAYYVPRPGVPVELSPYDFARGAMPAYLVPSAFVALDRLPLTPNGKLDWRALPEPDRHAARDRPATPPRNAREAHLAELWCEVLGLDEVHVDDDFFAVGGDSFAAMRLARRIGASTRVVSIFQYPTIRQFAEAVGGATSTGYLCRLPGAGPEPVAATATVIAVPFGGATAVAYAELARALPPEFPLYAVELPGHDSADPEQALRPFEEIAAGCVEEVRRTVAGPIVVYGHCVGAALAYDIARRLELLGMPVVGVVLGGAFPAPRLPGRVFDVWARLMPSDRWRSDRLYRDMLRGIGGLTEIVDPHQQAFTLRAVRHDARESEELYTRLCHSGQPTRSLHALSVVGDRDRITEFHSERHAEWNLLCARTDLAVIPDAGHFFLKHQAGQLADIVVGWTGERLSGPAADPAAVGESRPATAPEPARRIAAPAAPAGNLRGFALVTLGQLVSLTGSRATAFALGIWVYLQTGSVTRFSSILIVALLPGLLLLPLAGAAADRWNRRALMIGSEVANAVGTGLCLVAFATGSLQLWHVYTAAALGSVASSFQQPAYMAAVAQLIPKQYLGRTNGVLQAVMAVSQAAGPLLGGALIVSIGLGGVMVADLATVLVALVTLLAVRFPDLLFRRREETLWKEIVGGLRYIARRRPLVAMVVFFLGYNLILGLALALLPPMVLAFGDAGTLSLATMIGAVGGIAGGMAMALWGGFDRRTTGMIGFVALTGVGLIVSGLRPSAAFPIVGIALMMASIALINGHWQTMIQIKVGMELQGRILATNRMTANLTEPLGYLVAGWLADAVVEPAMAEHGRLATSMGGLLGTGPGRGMALALVVLGTLHVLLAVVGLRWSTLRRMEDALPDAVPGAVVTWDRDELQREADRRV</sequence>
<dbReference type="SMART" id="SM00823">
    <property type="entry name" value="PKS_PP"/>
    <property type="match status" value="1"/>
</dbReference>
<dbReference type="InterPro" id="IPR036736">
    <property type="entry name" value="ACP-like_sf"/>
</dbReference>
<keyword evidence="5 9" id="KW-0812">Transmembrane</keyword>
<dbReference type="GO" id="GO:0008610">
    <property type="term" value="P:lipid biosynthetic process"/>
    <property type="evidence" value="ECO:0007669"/>
    <property type="project" value="UniProtKB-ARBA"/>
</dbReference>
<dbReference type="GO" id="GO:0009366">
    <property type="term" value="C:enterobactin synthetase complex"/>
    <property type="evidence" value="ECO:0007669"/>
    <property type="project" value="TreeGrafter"/>
</dbReference>
<dbReference type="Gene3D" id="1.20.1250.20">
    <property type="entry name" value="MFS general substrate transporter like domains"/>
    <property type="match status" value="1"/>
</dbReference>
<dbReference type="Gene3D" id="1.10.1200.10">
    <property type="entry name" value="ACP-like"/>
    <property type="match status" value="1"/>
</dbReference>
<dbReference type="InterPro" id="IPR042099">
    <property type="entry name" value="ANL_N_sf"/>
</dbReference>
<dbReference type="Pfam" id="PF13193">
    <property type="entry name" value="AMP-binding_C"/>
    <property type="match status" value="1"/>
</dbReference>
<evidence type="ECO:0000256" key="3">
    <source>
        <dbReference type="ARBA" id="ARBA00022450"/>
    </source>
</evidence>
<dbReference type="Pfam" id="PF00975">
    <property type="entry name" value="Thioesterase"/>
    <property type="match status" value="1"/>
</dbReference>
<feature type="transmembrane region" description="Helical" evidence="9">
    <location>
        <begin position="1749"/>
        <end position="1769"/>
    </location>
</feature>
<dbReference type="GO" id="GO:0022857">
    <property type="term" value="F:transmembrane transporter activity"/>
    <property type="evidence" value="ECO:0007669"/>
    <property type="project" value="InterPro"/>
</dbReference>
<dbReference type="Proteomes" id="UP000587527">
    <property type="component" value="Unassembled WGS sequence"/>
</dbReference>
<dbReference type="InterPro" id="IPR025110">
    <property type="entry name" value="AMP-bd_C"/>
</dbReference>
<dbReference type="Gene3D" id="3.30.559.30">
    <property type="entry name" value="Nonribosomal peptide synthetase, condensation domain"/>
    <property type="match status" value="1"/>
</dbReference>
<dbReference type="PROSITE" id="PS50075">
    <property type="entry name" value="CARRIER"/>
    <property type="match status" value="1"/>
</dbReference>
<dbReference type="CDD" id="cd06173">
    <property type="entry name" value="MFS_MefA_like"/>
    <property type="match status" value="1"/>
</dbReference>
<feature type="transmembrane region" description="Helical" evidence="9">
    <location>
        <begin position="1402"/>
        <end position="1424"/>
    </location>
</feature>
<evidence type="ECO:0000259" key="10">
    <source>
        <dbReference type="PROSITE" id="PS50075"/>
    </source>
</evidence>
<feature type="domain" description="Carrier" evidence="10">
    <location>
        <begin position="996"/>
        <end position="1070"/>
    </location>
</feature>
<dbReference type="SUPFAM" id="SSF103473">
    <property type="entry name" value="MFS general substrate transporter"/>
    <property type="match status" value="1"/>
</dbReference>
<feature type="transmembrane region" description="Helical" evidence="9">
    <location>
        <begin position="1431"/>
        <end position="1453"/>
    </location>
</feature>
<evidence type="ECO:0000256" key="1">
    <source>
        <dbReference type="ARBA" id="ARBA00001957"/>
    </source>
</evidence>
<comment type="subcellular location">
    <subcellularLocation>
        <location evidence="2">Cell membrane</location>
        <topology evidence="2">Multi-pass membrane protein</topology>
    </subcellularLocation>
</comment>
<dbReference type="InterPro" id="IPR045851">
    <property type="entry name" value="AMP-bd_C_sf"/>
</dbReference>
<dbReference type="SUPFAM" id="SSF56801">
    <property type="entry name" value="Acetyl-CoA synthetase-like"/>
    <property type="match status" value="1"/>
</dbReference>
<gene>
    <name evidence="12" type="ORF">F4553_001262</name>
</gene>
<dbReference type="InterPro" id="IPR020845">
    <property type="entry name" value="AMP-binding_CS"/>
</dbReference>
<dbReference type="NCBIfam" id="TIGR01733">
    <property type="entry name" value="AA-adenyl-dom"/>
    <property type="match status" value="1"/>
</dbReference>
<comment type="cofactor">
    <cofactor evidence="1">
        <name>pantetheine 4'-phosphate</name>
        <dbReference type="ChEBI" id="CHEBI:47942"/>
    </cofactor>
</comment>
<evidence type="ECO:0000256" key="8">
    <source>
        <dbReference type="SAM" id="MobiDB-lite"/>
    </source>
</evidence>
<dbReference type="CDD" id="cd19531">
    <property type="entry name" value="LCL_NRPS-like"/>
    <property type="match status" value="1"/>
</dbReference>
<dbReference type="InterPro" id="IPR001031">
    <property type="entry name" value="Thioesterase"/>
</dbReference>
<dbReference type="GO" id="GO:0005829">
    <property type="term" value="C:cytosol"/>
    <property type="evidence" value="ECO:0007669"/>
    <property type="project" value="TreeGrafter"/>
</dbReference>
<dbReference type="PANTHER" id="PTHR45527">
    <property type="entry name" value="NONRIBOSOMAL PEPTIDE SYNTHETASE"/>
    <property type="match status" value="1"/>
</dbReference>
<evidence type="ECO:0000259" key="11">
    <source>
        <dbReference type="PROSITE" id="PS50850"/>
    </source>
</evidence>
<evidence type="ECO:0000313" key="13">
    <source>
        <dbReference type="Proteomes" id="UP000587527"/>
    </source>
</evidence>
<dbReference type="GO" id="GO:0047527">
    <property type="term" value="F:2,3-dihydroxybenzoate-serine ligase activity"/>
    <property type="evidence" value="ECO:0007669"/>
    <property type="project" value="TreeGrafter"/>
</dbReference>
<accession>A0A841BLN1</accession>
<feature type="transmembrane region" description="Helical" evidence="9">
    <location>
        <begin position="1662"/>
        <end position="1681"/>
    </location>
</feature>
<feature type="transmembrane region" description="Helical" evidence="9">
    <location>
        <begin position="1608"/>
        <end position="1630"/>
    </location>
</feature>
<evidence type="ECO:0000256" key="4">
    <source>
        <dbReference type="ARBA" id="ARBA00022553"/>
    </source>
</evidence>
<evidence type="ECO:0000256" key="9">
    <source>
        <dbReference type="SAM" id="Phobius"/>
    </source>
</evidence>
<dbReference type="Pfam" id="PF00668">
    <property type="entry name" value="Condensation"/>
    <property type="match status" value="1"/>
</dbReference>
<keyword evidence="7 9" id="KW-0472">Membrane</keyword>